<evidence type="ECO:0000313" key="1">
    <source>
        <dbReference type="EMBL" id="MEP0865796.1"/>
    </source>
</evidence>
<evidence type="ECO:0000313" key="2">
    <source>
        <dbReference type="Proteomes" id="UP001442494"/>
    </source>
</evidence>
<reference evidence="1 2" key="1">
    <citation type="submission" date="2022-04" db="EMBL/GenBank/DDBJ databases">
        <title>Positive selection, recombination, and allopatry shape intraspecific diversity of widespread and dominant cyanobacteria.</title>
        <authorList>
            <person name="Wei J."/>
            <person name="Shu W."/>
            <person name="Hu C."/>
        </authorList>
    </citation>
    <scope>NUCLEOTIDE SEQUENCE [LARGE SCALE GENOMIC DNA]</scope>
    <source>
        <strain evidence="1 2">GB2-A5</strain>
    </source>
</reference>
<comment type="caution">
    <text evidence="1">The sequence shown here is derived from an EMBL/GenBank/DDBJ whole genome shotgun (WGS) entry which is preliminary data.</text>
</comment>
<dbReference type="SUPFAM" id="SSF143847">
    <property type="entry name" value="XisI-like"/>
    <property type="match status" value="1"/>
</dbReference>
<dbReference type="Gene3D" id="3.30.310.110">
    <property type="entry name" value="XisI-like"/>
    <property type="match status" value="1"/>
</dbReference>
<dbReference type="Proteomes" id="UP001442494">
    <property type="component" value="Unassembled WGS sequence"/>
</dbReference>
<dbReference type="EMBL" id="JAMPKK010000032">
    <property type="protein sequence ID" value="MEP0865796.1"/>
    <property type="molecule type" value="Genomic_DNA"/>
</dbReference>
<name>A0ABV0JQN8_9CYAN</name>
<gene>
    <name evidence="1" type="ORF">NDI37_15105</name>
</gene>
<accession>A0ABV0JQN8</accession>
<dbReference type="InterPro" id="IPR035943">
    <property type="entry name" value="XisI-like_sf"/>
</dbReference>
<dbReference type="RefSeq" id="WP_190419634.1">
    <property type="nucleotide sequence ID" value="NZ_JAMPKK010000032.1"/>
</dbReference>
<dbReference type="Pfam" id="PF08869">
    <property type="entry name" value="XisI"/>
    <property type="match status" value="1"/>
</dbReference>
<dbReference type="CDD" id="cd16382">
    <property type="entry name" value="XisI-like"/>
    <property type="match status" value="1"/>
</dbReference>
<proteinExistence type="predicted"/>
<sequence length="113" mass="13351">MAQLEQYRDLIKKILIDYHDWVSGSSNLTDESCLILDEKNDHYIWLFLGWQDKKRISHIQVHIRIKTQKIWIEEDWTEEGIATELLRLGVPACDIVLGFHPPEARKYTEFAIA</sequence>
<protein>
    <submittedName>
        <fullName evidence="1">XisI protein</fullName>
    </submittedName>
</protein>
<keyword evidence="2" id="KW-1185">Reference proteome</keyword>
<organism evidence="1 2">
    <name type="scientific">Funiculus sociatus GB2-A5</name>
    <dbReference type="NCBI Taxonomy" id="2933946"/>
    <lineage>
        <taxon>Bacteria</taxon>
        <taxon>Bacillati</taxon>
        <taxon>Cyanobacteriota</taxon>
        <taxon>Cyanophyceae</taxon>
        <taxon>Coleofasciculales</taxon>
        <taxon>Coleofasciculaceae</taxon>
        <taxon>Funiculus</taxon>
    </lineage>
</organism>
<dbReference type="InterPro" id="IPR014968">
    <property type="entry name" value="XisI"/>
</dbReference>